<evidence type="ECO:0000256" key="1">
    <source>
        <dbReference type="SAM" id="Phobius"/>
    </source>
</evidence>
<keyword evidence="1" id="KW-1133">Transmembrane helix</keyword>
<reference evidence="2" key="2">
    <citation type="journal article" date="2015" name="Data Brief">
        <title>Shoot transcriptome of the giant reed, Arundo donax.</title>
        <authorList>
            <person name="Barrero R.A."/>
            <person name="Guerrero F.D."/>
            <person name="Moolhuijzen P."/>
            <person name="Goolsby J.A."/>
            <person name="Tidwell J."/>
            <person name="Bellgard S.E."/>
            <person name="Bellgard M.I."/>
        </authorList>
    </citation>
    <scope>NUCLEOTIDE SEQUENCE</scope>
    <source>
        <tissue evidence="2">Shoot tissue taken approximately 20 cm above the soil surface</tissue>
    </source>
</reference>
<dbReference type="EMBL" id="GBRH01258764">
    <property type="protein sequence ID" value="JAD39131.1"/>
    <property type="molecule type" value="Transcribed_RNA"/>
</dbReference>
<dbReference type="AlphaFoldDB" id="A0A0A8ZK25"/>
<name>A0A0A8ZK25_ARUDO</name>
<protein>
    <submittedName>
        <fullName evidence="2">Uncharacterized protein</fullName>
    </submittedName>
</protein>
<proteinExistence type="predicted"/>
<keyword evidence="1" id="KW-0812">Transmembrane</keyword>
<sequence>MQRLPSVDRRQVILFFHVRAGRCLWVVLVHASGSLFFTYR</sequence>
<evidence type="ECO:0000313" key="2">
    <source>
        <dbReference type="EMBL" id="JAD39131.1"/>
    </source>
</evidence>
<reference evidence="2" key="1">
    <citation type="submission" date="2014-09" db="EMBL/GenBank/DDBJ databases">
        <authorList>
            <person name="Magalhaes I.L.F."/>
            <person name="Oliveira U."/>
            <person name="Santos F.R."/>
            <person name="Vidigal T.H.D.A."/>
            <person name="Brescovit A.D."/>
            <person name="Santos A.J."/>
        </authorList>
    </citation>
    <scope>NUCLEOTIDE SEQUENCE</scope>
    <source>
        <tissue evidence="2">Shoot tissue taken approximately 20 cm above the soil surface</tissue>
    </source>
</reference>
<keyword evidence="1" id="KW-0472">Membrane</keyword>
<feature type="transmembrane region" description="Helical" evidence="1">
    <location>
        <begin position="12"/>
        <end position="37"/>
    </location>
</feature>
<accession>A0A0A8ZK25</accession>
<organism evidence="2">
    <name type="scientific">Arundo donax</name>
    <name type="common">Giant reed</name>
    <name type="synonym">Donax arundinaceus</name>
    <dbReference type="NCBI Taxonomy" id="35708"/>
    <lineage>
        <taxon>Eukaryota</taxon>
        <taxon>Viridiplantae</taxon>
        <taxon>Streptophyta</taxon>
        <taxon>Embryophyta</taxon>
        <taxon>Tracheophyta</taxon>
        <taxon>Spermatophyta</taxon>
        <taxon>Magnoliopsida</taxon>
        <taxon>Liliopsida</taxon>
        <taxon>Poales</taxon>
        <taxon>Poaceae</taxon>
        <taxon>PACMAD clade</taxon>
        <taxon>Arundinoideae</taxon>
        <taxon>Arundineae</taxon>
        <taxon>Arundo</taxon>
    </lineage>
</organism>